<accession>A0A1G2PE40</accession>
<reference evidence="1 2" key="1">
    <citation type="journal article" date="2016" name="Nat. Commun.">
        <title>Thousands of microbial genomes shed light on interconnected biogeochemical processes in an aquifer system.</title>
        <authorList>
            <person name="Anantharaman K."/>
            <person name="Brown C.T."/>
            <person name="Hug L.A."/>
            <person name="Sharon I."/>
            <person name="Castelle C.J."/>
            <person name="Probst A.J."/>
            <person name="Thomas B.C."/>
            <person name="Singh A."/>
            <person name="Wilkins M.J."/>
            <person name="Karaoz U."/>
            <person name="Brodie E.L."/>
            <person name="Williams K.H."/>
            <person name="Hubbard S.S."/>
            <person name="Banfield J.F."/>
        </authorList>
    </citation>
    <scope>NUCLEOTIDE SEQUENCE [LARGE SCALE GENOMIC DNA]</scope>
</reference>
<dbReference type="Proteomes" id="UP000178869">
    <property type="component" value="Unassembled WGS sequence"/>
</dbReference>
<comment type="caution">
    <text evidence="1">The sequence shown here is derived from an EMBL/GenBank/DDBJ whole genome shotgun (WGS) entry which is preliminary data.</text>
</comment>
<evidence type="ECO:0000313" key="2">
    <source>
        <dbReference type="Proteomes" id="UP000178869"/>
    </source>
</evidence>
<name>A0A1G2PE40_9BACT</name>
<protein>
    <recommendedName>
        <fullName evidence="3">Transcription regulator AsnC/Lrp ligand binding domain-containing protein</fullName>
    </recommendedName>
</protein>
<evidence type="ECO:0008006" key="3">
    <source>
        <dbReference type="Google" id="ProtNLM"/>
    </source>
</evidence>
<dbReference type="AlphaFoldDB" id="A0A1G2PE40"/>
<organism evidence="1 2">
    <name type="scientific">Candidatus Terrybacteria bacterium RIFCSPHIGHO2_01_FULL_43_35</name>
    <dbReference type="NCBI Taxonomy" id="1802361"/>
    <lineage>
        <taxon>Bacteria</taxon>
        <taxon>Candidatus Terryibacteriota</taxon>
    </lineage>
</organism>
<evidence type="ECO:0000313" key="1">
    <source>
        <dbReference type="EMBL" id="OHA46610.1"/>
    </source>
</evidence>
<proteinExistence type="predicted"/>
<dbReference type="EMBL" id="MHSR01000013">
    <property type="protein sequence ID" value="OHA46610.1"/>
    <property type="molecule type" value="Genomic_DNA"/>
</dbReference>
<sequence>MALRAHKFIAVKFLRSASLDRITDINKNLGATFEFVIATDLYLLSLVPDAFIAEIIKKYRALPEVVFAHEIAPRYLAHATQGGR</sequence>
<gene>
    <name evidence="1" type="ORF">A2828_01745</name>
</gene>